<feature type="domain" description="Glycosyl hydrolases family 22 (GH22)" evidence="8">
    <location>
        <begin position="95"/>
        <end position="113"/>
    </location>
</feature>
<keyword evidence="4" id="KW-1015">Disulfide bond</keyword>
<evidence type="ECO:0000256" key="1">
    <source>
        <dbReference type="ARBA" id="ARBA00000632"/>
    </source>
</evidence>
<comment type="caution">
    <text evidence="9">The sequence shown here is derived from an EMBL/GenBank/DDBJ whole genome shotgun (WGS) entry which is preliminary data.</text>
</comment>
<comment type="catalytic activity">
    <reaction evidence="1">
        <text>Hydrolysis of (1-&gt;4)-beta-linkages between N-acetylmuramic acid and N-acetyl-D-glucosamine residues in a peptidoglycan and between N-acetyl-D-glucosamine residues in chitodextrins.</text>
        <dbReference type="EC" id="3.2.1.17"/>
    </reaction>
</comment>
<dbReference type="InterPro" id="IPR023346">
    <property type="entry name" value="Lysozyme-like_dom_sf"/>
</dbReference>
<protein>
    <recommendedName>
        <fullName evidence="2">lysozyme</fullName>
        <ecNumber evidence="2">3.2.1.17</ecNumber>
    </recommendedName>
</protein>
<keyword evidence="7" id="KW-0732">Signal</keyword>
<accession>A0ABP1QIT3</accession>
<dbReference type="InterPro" id="IPR001916">
    <property type="entry name" value="Glyco_hydro_22"/>
</dbReference>
<dbReference type="EC" id="3.2.1.17" evidence="2"/>
<dbReference type="Pfam" id="PF00062">
    <property type="entry name" value="Lys"/>
    <property type="match status" value="1"/>
</dbReference>
<dbReference type="InterPro" id="IPR019799">
    <property type="entry name" value="Glyco_hydro_22_CS"/>
</dbReference>
<organism evidence="9 10">
    <name type="scientific">Orchesella dallaii</name>
    <dbReference type="NCBI Taxonomy" id="48710"/>
    <lineage>
        <taxon>Eukaryota</taxon>
        <taxon>Metazoa</taxon>
        <taxon>Ecdysozoa</taxon>
        <taxon>Arthropoda</taxon>
        <taxon>Hexapoda</taxon>
        <taxon>Collembola</taxon>
        <taxon>Entomobryomorpha</taxon>
        <taxon>Entomobryoidea</taxon>
        <taxon>Orchesellidae</taxon>
        <taxon>Orchesellinae</taxon>
        <taxon>Orchesella</taxon>
    </lineage>
</organism>
<keyword evidence="5" id="KW-0378">Hydrolase</keyword>
<dbReference type="PANTHER" id="PTHR11407:SF63">
    <property type="entry name" value="LYSOZYME C"/>
    <property type="match status" value="1"/>
</dbReference>
<dbReference type="PROSITE" id="PS51348">
    <property type="entry name" value="GLYCOSYL_HYDROL_F22_2"/>
    <property type="match status" value="1"/>
</dbReference>
<dbReference type="EMBL" id="CAXLJM020000032">
    <property type="protein sequence ID" value="CAL8100224.1"/>
    <property type="molecule type" value="Genomic_DNA"/>
</dbReference>
<keyword evidence="3" id="KW-0081">Bacteriolytic enzyme</keyword>
<dbReference type="PROSITE" id="PS00128">
    <property type="entry name" value="GLYCOSYL_HYDROL_F22_1"/>
    <property type="match status" value="1"/>
</dbReference>
<keyword evidence="3" id="KW-0929">Antimicrobial</keyword>
<dbReference type="Gene3D" id="1.10.530.10">
    <property type="match status" value="1"/>
</dbReference>
<evidence type="ECO:0000256" key="2">
    <source>
        <dbReference type="ARBA" id="ARBA00012732"/>
    </source>
</evidence>
<dbReference type="SMART" id="SM00263">
    <property type="entry name" value="LYZ1"/>
    <property type="match status" value="1"/>
</dbReference>
<dbReference type="SUPFAM" id="SSF53955">
    <property type="entry name" value="Lysozyme-like"/>
    <property type="match status" value="1"/>
</dbReference>
<evidence type="ECO:0000313" key="9">
    <source>
        <dbReference type="EMBL" id="CAL8100224.1"/>
    </source>
</evidence>
<evidence type="ECO:0000256" key="5">
    <source>
        <dbReference type="ARBA" id="ARBA00023295"/>
    </source>
</evidence>
<reference evidence="9 10" key="1">
    <citation type="submission" date="2024-08" db="EMBL/GenBank/DDBJ databases">
        <authorList>
            <person name="Cucini C."/>
            <person name="Frati F."/>
        </authorList>
    </citation>
    <scope>NUCLEOTIDE SEQUENCE [LARGE SCALE GENOMIC DNA]</scope>
</reference>
<feature type="chain" id="PRO_5045273738" description="lysozyme" evidence="7">
    <location>
        <begin position="24"/>
        <end position="155"/>
    </location>
</feature>
<keyword evidence="5" id="KW-0326">Glycosidase</keyword>
<gene>
    <name evidence="9" type="ORF">ODALV1_LOCUS10478</name>
</gene>
<name>A0ABP1QIT3_9HEXA</name>
<keyword evidence="10" id="KW-1185">Reference proteome</keyword>
<evidence type="ECO:0000256" key="4">
    <source>
        <dbReference type="ARBA" id="ARBA00023157"/>
    </source>
</evidence>
<dbReference type="Proteomes" id="UP001642540">
    <property type="component" value="Unassembled WGS sequence"/>
</dbReference>
<evidence type="ECO:0000256" key="6">
    <source>
        <dbReference type="RuleBase" id="RU004440"/>
    </source>
</evidence>
<feature type="signal peptide" evidence="7">
    <location>
        <begin position="1"/>
        <end position="23"/>
    </location>
</feature>
<proteinExistence type="inferred from homology"/>
<dbReference type="PRINTS" id="PR00135">
    <property type="entry name" value="LYZLACT"/>
</dbReference>
<sequence>MPQSSCLKVTFLFVSIIFPFCFAKVFEPCELAKAMIENYRFQKADIADWICLIRWESHYNTSAVGMLNADGSTDHGLFQISGKYWCADGDIGGACGLDCKSLQDDDIADDSVCARRIFRVTKHKTGNGFSAWAAWTQRCQNQEYKQSFIKDCNLE</sequence>
<comment type="similarity">
    <text evidence="6">Belongs to the glycosyl hydrolase 22 family.</text>
</comment>
<evidence type="ECO:0000256" key="7">
    <source>
        <dbReference type="SAM" id="SignalP"/>
    </source>
</evidence>
<evidence type="ECO:0000256" key="3">
    <source>
        <dbReference type="ARBA" id="ARBA00022638"/>
    </source>
</evidence>
<evidence type="ECO:0000313" key="10">
    <source>
        <dbReference type="Proteomes" id="UP001642540"/>
    </source>
</evidence>
<evidence type="ECO:0000259" key="8">
    <source>
        <dbReference type="PROSITE" id="PS00128"/>
    </source>
</evidence>
<dbReference type="PANTHER" id="PTHR11407">
    <property type="entry name" value="LYSOZYME C"/>
    <property type="match status" value="1"/>
</dbReference>
<dbReference type="CDD" id="cd16899">
    <property type="entry name" value="LYZ_C_invert"/>
    <property type="match status" value="1"/>
</dbReference>